<evidence type="ECO:0000313" key="2">
    <source>
        <dbReference type="Proteomes" id="UP000095287"/>
    </source>
</evidence>
<accession>A0A1I8A7V9</accession>
<dbReference type="Proteomes" id="UP000095287">
    <property type="component" value="Unplaced"/>
</dbReference>
<sequence length="217" mass="24575">MKVTKNYTADAKKTEEQPRRHFLESGYLESRQGMHEASSSGTLDPTRGRIATCPMPLPRRKAQFDFSANFSGSFLAVQPTLEKASVEQLRTFEKANPVLKNMCTPLWERFCGKKVLPTESETWRDAYERSIREAEARGQAFLAKYKRQAALAEEAKQTLQPCRSKELPSVPIVAPHGLKKKTAARSNPGPEESKKTYLNGVQRGFLMKKVSRTVKRR</sequence>
<evidence type="ECO:0000256" key="1">
    <source>
        <dbReference type="SAM" id="MobiDB-lite"/>
    </source>
</evidence>
<organism evidence="2 3">
    <name type="scientific">Steinernema glaseri</name>
    <dbReference type="NCBI Taxonomy" id="37863"/>
    <lineage>
        <taxon>Eukaryota</taxon>
        <taxon>Metazoa</taxon>
        <taxon>Ecdysozoa</taxon>
        <taxon>Nematoda</taxon>
        <taxon>Chromadorea</taxon>
        <taxon>Rhabditida</taxon>
        <taxon>Tylenchina</taxon>
        <taxon>Panagrolaimomorpha</taxon>
        <taxon>Strongyloidoidea</taxon>
        <taxon>Steinernematidae</taxon>
        <taxon>Steinernema</taxon>
    </lineage>
</organism>
<dbReference type="AlphaFoldDB" id="A0A1I8A7V9"/>
<dbReference type="Gene3D" id="6.10.250.3180">
    <property type="match status" value="1"/>
</dbReference>
<evidence type="ECO:0000313" key="3">
    <source>
        <dbReference type="WBParaSite" id="L893_g33743.t1"/>
    </source>
</evidence>
<name>A0A1I8A7V9_9BILA</name>
<proteinExistence type="predicted"/>
<dbReference type="GO" id="GO:0070449">
    <property type="term" value="C:elongin complex"/>
    <property type="evidence" value="ECO:0007669"/>
    <property type="project" value="InterPro"/>
</dbReference>
<dbReference type="WBParaSite" id="L893_g33743.t1">
    <property type="protein sequence ID" value="L893_g33743.t1"/>
    <property type="gene ID" value="L893_g33743"/>
</dbReference>
<reference evidence="3" key="1">
    <citation type="submission" date="2016-11" db="UniProtKB">
        <authorList>
            <consortium name="WormBaseParasite"/>
        </authorList>
    </citation>
    <scope>IDENTIFICATION</scope>
</reference>
<dbReference type="InterPro" id="IPR010684">
    <property type="entry name" value="RNA_pol_II_trans_fac_SIII_A"/>
</dbReference>
<dbReference type="GO" id="GO:0006368">
    <property type="term" value="P:transcription elongation by RNA polymerase II"/>
    <property type="evidence" value="ECO:0007669"/>
    <property type="project" value="InterPro"/>
</dbReference>
<feature type="region of interest" description="Disordered" evidence="1">
    <location>
        <begin position="176"/>
        <end position="195"/>
    </location>
</feature>
<keyword evidence="2" id="KW-1185">Reference proteome</keyword>
<dbReference type="Pfam" id="PF06881">
    <property type="entry name" value="Elongin_A"/>
    <property type="match status" value="1"/>
</dbReference>
<protein>
    <submittedName>
        <fullName evidence="3">HMG box domain-containing protein</fullName>
    </submittedName>
</protein>